<dbReference type="InterPro" id="IPR004401">
    <property type="entry name" value="YbaB/EbfC"/>
</dbReference>
<evidence type="ECO:0000313" key="1">
    <source>
        <dbReference type="EMBL" id="MFC4069393.1"/>
    </source>
</evidence>
<comment type="caution">
    <text evidence="1">The sequence shown here is derived from an EMBL/GenBank/DDBJ whole genome shotgun (WGS) entry which is preliminary data.</text>
</comment>
<dbReference type="SUPFAM" id="SSF82607">
    <property type="entry name" value="YbaB-like"/>
    <property type="match status" value="1"/>
</dbReference>
<accession>A0ABV8IYM2</accession>
<keyword evidence="2" id="KW-1185">Reference proteome</keyword>
<protein>
    <submittedName>
        <fullName evidence="1">YbaB/EbfC family nucleoid-associated protein</fullName>
    </submittedName>
</protein>
<sequence length="136" mass="14532">MADLGTDATDDLLQRSRRLLDAVRRGETPPDGEPVTVTTEAADGLVRVVAGEGRIESIDLDPRAMRLDSRTLSEELTAAVNAALDELRASAGSAQGVDLAALDGQLRQVQDEGVRRMAEISSAVQAVMARIHRDRA</sequence>
<dbReference type="Pfam" id="PF02575">
    <property type="entry name" value="YbaB_DNA_bd"/>
    <property type="match status" value="1"/>
</dbReference>
<dbReference type="EMBL" id="JBHSBL010000020">
    <property type="protein sequence ID" value="MFC4069393.1"/>
    <property type="molecule type" value="Genomic_DNA"/>
</dbReference>
<dbReference type="RefSeq" id="WP_378070276.1">
    <property type="nucleotide sequence ID" value="NZ_JBHSBL010000020.1"/>
</dbReference>
<dbReference type="InterPro" id="IPR036894">
    <property type="entry name" value="YbaB-like_sf"/>
</dbReference>
<gene>
    <name evidence="1" type="ORF">ACFO0C_31100</name>
</gene>
<name>A0ABV8IYM2_9ACTN</name>
<dbReference type="Gene3D" id="3.30.1310.10">
    <property type="entry name" value="Nucleoid-associated protein YbaB-like domain"/>
    <property type="match status" value="1"/>
</dbReference>
<organism evidence="1 2">
    <name type="scientific">Actinoplanes subglobosus</name>
    <dbReference type="NCBI Taxonomy" id="1547892"/>
    <lineage>
        <taxon>Bacteria</taxon>
        <taxon>Bacillati</taxon>
        <taxon>Actinomycetota</taxon>
        <taxon>Actinomycetes</taxon>
        <taxon>Micromonosporales</taxon>
        <taxon>Micromonosporaceae</taxon>
        <taxon>Actinoplanes</taxon>
    </lineage>
</organism>
<proteinExistence type="predicted"/>
<evidence type="ECO:0000313" key="2">
    <source>
        <dbReference type="Proteomes" id="UP001595867"/>
    </source>
</evidence>
<dbReference type="Proteomes" id="UP001595867">
    <property type="component" value="Unassembled WGS sequence"/>
</dbReference>
<reference evidence="2" key="1">
    <citation type="journal article" date="2019" name="Int. J. Syst. Evol. Microbiol.">
        <title>The Global Catalogue of Microorganisms (GCM) 10K type strain sequencing project: providing services to taxonomists for standard genome sequencing and annotation.</title>
        <authorList>
            <consortium name="The Broad Institute Genomics Platform"/>
            <consortium name="The Broad Institute Genome Sequencing Center for Infectious Disease"/>
            <person name="Wu L."/>
            <person name="Ma J."/>
        </authorList>
    </citation>
    <scope>NUCLEOTIDE SEQUENCE [LARGE SCALE GENOMIC DNA]</scope>
    <source>
        <strain evidence="2">TBRC 5832</strain>
    </source>
</reference>